<dbReference type="AlphaFoldDB" id="A0A024UDA4"/>
<dbReference type="GeneID" id="20081590"/>
<evidence type="ECO:0000313" key="10">
    <source>
        <dbReference type="EMBL" id="ETW04195.1"/>
    </source>
</evidence>
<organism evidence="10">
    <name type="scientific">Aphanomyces invadans</name>
    <dbReference type="NCBI Taxonomy" id="157072"/>
    <lineage>
        <taxon>Eukaryota</taxon>
        <taxon>Sar</taxon>
        <taxon>Stramenopiles</taxon>
        <taxon>Oomycota</taxon>
        <taxon>Saprolegniomycetes</taxon>
        <taxon>Saprolegniales</taxon>
        <taxon>Verrucalvaceae</taxon>
        <taxon>Aphanomyces</taxon>
    </lineage>
</organism>
<dbReference type="Gene3D" id="3.20.20.80">
    <property type="entry name" value="Glycosidases"/>
    <property type="match status" value="1"/>
</dbReference>
<evidence type="ECO:0000256" key="7">
    <source>
        <dbReference type="RuleBase" id="RU361153"/>
    </source>
</evidence>
<dbReference type="GO" id="GO:0004553">
    <property type="term" value="F:hydrolase activity, hydrolyzing O-glycosyl compounds"/>
    <property type="evidence" value="ECO:0007669"/>
    <property type="project" value="InterPro"/>
</dbReference>
<evidence type="ECO:0000256" key="6">
    <source>
        <dbReference type="ARBA" id="ARBA00023326"/>
    </source>
</evidence>
<evidence type="ECO:0000256" key="5">
    <source>
        <dbReference type="ARBA" id="ARBA00023295"/>
    </source>
</evidence>
<evidence type="ECO:0000256" key="3">
    <source>
        <dbReference type="ARBA" id="ARBA00023001"/>
    </source>
</evidence>
<dbReference type="InterPro" id="IPR017853">
    <property type="entry name" value="GH"/>
</dbReference>
<dbReference type="VEuPathDB" id="FungiDB:H310_04540"/>
<keyword evidence="6" id="KW-0624">Polysaccharide degradation</keyword>
<protein>
    <recommendedName>
        <fullName evidence="9">Glycoside hydrolase family 5 domain-containing protein</fullName>
    </recommendedName>
</protein>
<evidence type="ECO:0000259" key="9">
    <source>
        <dbReference type="Pfam" id="PF00150"/>
    </source>
</evidence>
<feature type="domain" description="Glycoside hydrolase family 5" evidence="9">
    <location>
        <begin position="213"/>
        <end position="546"/>
    </location>
</feature>
<dbReference type="SUPFAM" id="SSF51445">
    <property type="entry name" value="(Trans)glycosidases"/>
    <property type="match status" value="1"/>
</dbReference>
<dbReference type="PANTHER" id="PTHR35923:SF2">
    <property type="entry name" value="ENDOGLUCANASE"/>
    <property type="match status" value="1"/>
</dbReference>
<name>A0A024UDA4_9STRA</name>
<keyword evidence="4" id="KW-0119">Carbohydrate metabolism</keyword>
<keyword evidence="8" id="KW-0472">Membrane</keyword>
<dbReference type="EMBL" id="KI913958">
    <property type="protein sequence ID" value="ETW04195.1"/>
    <property type="molecule type" value="Genomic_DNA"/>
</dbReference>
<dbReference type="GO" id="GO:0030245">
    <property type="term" value="P:cellulose catabolic process"/>
    <property type="evidence" value="ECO:0007669"/>
    <property type="project" value="UniProtKB-KW"/>
</dbReference>
<feature type="transmembrane region" description="Helical" evidence="8">
    <location>
        <begin position="111"/>
        <end position="133"/>
    </location>
</feature>
<dbReference type="InterPro" id="IPR001547">
    <property type="entry name" value="Glyco_hydro_5"/>
</dbReference>
<dbReference type="OrthoDB" id="442731at2759"/>
<keyword evidence="5 7" id="KW-0326">Glycosidase</keyword>
<accession>A0A024UDA4</accession>
<evidence type="ECO:0000256" key="1">
    <source>
        <dbReference type="ARBA" id="ARBA00005641"/>
    </source>
</evidence>
<dbReference type="RefSeq" id="XP_008867151.1">
    <property type="nucleotide sequence ID" value="XM_008868929.1"/>
</dbReference>
<evidence type="ECO:0000256" key="2">
    <source>
        <dbReference type="ARBA" id="ARBA00022801"/>
    </source>
</evidence>
<dbReference type="STRING" id="157072.A0A024UDA4"/>
<evidence type="ECO:0000256" key="4">
    <source>
        <dbReference type="ARBA" id="ARBA00023277"/>
    </source>
</evidence>
<dbReference type="PANTHER" id="PTHR35923">
    <property type="entry name" value="MAJOR EXTRACELLULAR ENDOGLUCANASE"/>
    <property type="match status" value="1"/>
</dbReference>
<evidence type="ECO:0000256" key="8">
    <source>
        <dbReference type="SAM" id="Phobius"/>
    </source>
</evidence>
<sequence length="602" mass="66266">MLSAVRPSLSKNGRCLRTLTNFPGGRAEGLERHSHNLSCAESMPKAIVEESADTVFTPQIGVDDMPDHFASAAIVSPRQSTVRESVMDQFYAKELKYNESSKKFGGRIRTWPGILLLVAVLALTAVLFTYFAIDAHDRRQALALALQRRKFNATAIGGGLNLDGDVLIDVDDGVMGNPKVYPVQQCELPNYISKHNKIYAVSSNGVEVPLAIKGINWFGMETEDAIPFGLWANDQNGTTAYQIAAFLSANKFNSVRLPVAVSNILNDVKPARTMINLAANRAFDVSSYMSLLKSVITTLAYRKISVMISIHSLTPQSSGGAWFNGAISKDMFLKAIDMLASELCSAHYWNVIGLDLKNEPYESTWGDNGPMDFHQGATIIGNRMLSKCPQWLAFVEGVVAAHEVEIDGDTYNFYDWWGGGLQRANEFPVQLSSPNKVVYAPHYYNPAVYPQSYLFGKGGVVGGNGAMIGYKELPDSVLRQRVSATMDSMFGFLTKSQDAAVVLGEFGGLYAQDLHPMKTTKRCTDFTVQEIMRPGYVGGYVWSMNPESAYQFNPSDTRGNFVEGVLNLDWLTVNTEFLAALKPLDQMADLKMFPCFDKPASP</sequence>
<gene>
    <name evidence="10" type="ORF">H310_04540</name>
</gene>
<comment type="similarity">
    <text evidence="1 7">Belongs to the glycosyl hydrolase 5 (cellulase A) family.</text>
</comment>
<keyword evidence="8" id="KW-0812">Transmembrane</keyword>
<dbReference type="Pfam" id="PF00150">
    <property type="entry name" value="Cellulase"/>
    <property type="match status" value="1"/>
</dbReference>
<proteinExistence type="inferred from homology"/>
<keyword evidence="3" id="KW-0136">Cellulose degradation</keyword>
<reference evidence="10" key="1">
    <citation type="submission" date="2013-12" db="EMBL/GenBank/DDBJ databases">
        <title>The Genome Sequence of Aphanomyces invadans NJM9701.</title>
        <authorList>
            <consortium name="The Broad Institute Genomics Platform"/>
            <person name="Russ C."/>
            <person name="Tyler B."/>
            <person name="van West P."/>
            <person name="Dieguez-Uribeondo J."/>
            <person name="Young S.K."/>
            <person name="Zeng Q."/>
            <person name="Gargeya S."/>
            <person name="Fitzgerald M."/>
            <person name="Abouelleil A."/>
            <person name="Alvarado L."/>
            <person name="Chapman S.B."/>
            <person name="Gainer-Dewar J."/>
            <person name="Goldberg J."/>
            <person name="Griggs A."/>
            <person name="Gujja S."/>
            <person name="Hansen M."/>
            <person name="Howarth C."/>
            <person name="Imamovic A."/>
            <person name="Ireland A."/>
            <person name="Larimer J."/>
            <person name="McCowan C."/>
            <person name="Murphy C."/>
            <person name="Pearson M."/>
            <person name="Poon T.W."/>
            <person name="Priest M."/>
            <person name="Roberts A."/>
            <person name="Saif S."/>
            <person name="Shea T."/>
            <person name="Sykes S."/>
            <person name="Wortman J."/>
            <person name="Nusbaum C."/>
            <person name="Birren B."/>
        </authorList>
    </citation>
    <scope>NUCLEOTIDE SEQUENCE [LARGE SCALE GENOMIC DNA]</scope>
    <source>
        <strain evidence="10">NJM9701</strain>
    </source>
</reference>
<keyword evidence="8" id="KW-1133">Transmembrane helix</keyword>
<keyword evidence="2 7" id="KW-0378">Hydrolase</keyword>